<evidence type="ECO:0000259" key="3">
    <source>
        <dbReference type="Pfam" id="PF00171"/>
    </source>
</evidence>
<organism evidence="4 5">
    <name type="scientific">Leucobacter ruminantium</name>
    <dbReference type="NCBI Taxonomy" id="1289170"/>
    <lineage>
        <taxon>Bacteria</taxon>
        <taxon>Bacillati</taxon>
        <taxon>Actinomycetota</taxon>
        <taxon>Actinomycetes</taxon>
        <taxon>Micrococcales</taxon>
        <taxon>Microbacteriaceae</taxon>
        <taxon>Leucobacter</taxon>
    </lineage>
</organism>
<dbReference type="PROSITE" id="PS00070">
    <property type="entry name" value="ALDEHYDE_DEHYDR_CYS"/>
    <property type="match status" value="1"/>
</dbReference>
<comment type="caution">
    <text evidence="4">The sequence shown here is derived from an EMBL/GenBank/DDBJ whole genome shotgun (WGS) entry which is preliminary data.</text>
</comment>
<proteinExistence type="inferred from homology"/>
<gene>
    <name evidence="4" type="ORF">J4H91_06450</name>
</gene>
<evidence type="ECO:0000256" key="1">
    <source>
        <dbReference type="ARBA" id="ARBA00009986"/>
    </source>
</evidence>
<accession>A0A939LV38</accession>
<dbReference type="FunFam" id="3.40.605.10:FF:000007">
    <property type="entry name" value="NAD/NADP-dependent betaine aldehyde dehydrogenase"/>
    <property type="match status" value="1"/>
</dbReference>
<evidence type="ECO:0000313" key="5">
    <source>
        <dbReference type="Proteomes" id="UP000664398"/>
    </source>
</evidence>
<dbReference type="PANTHER" id="PTHR11699">
    <property type="entry name" value="ALDEHYDE DEHYDROGENASE-RELATED"/>
    <property type="match status" value="1"/>
</dbReference>
<dbReference type="Pfam" id="PF00171">
    <property type="entry name" value="Aldedh"/>
    <property type="match status" value="1"/>
</dbReference>
<dbReference type="SUPFAM" id="SSF53720">
    <property type="entry name" value="ALDH-like"/>
    <property type="match status" value="1"/>
</dbReference>
<dbReference type="InterPro" id="IPR016161">
    <property type="entry name" value="Ald_DH/histidinol_DH"/>
</dbReference>
<protein>
    <submittedName>
        <fullName evidence="4">Aldehyde dehydrogenase</fullName>
    </submittedName>
</protein>
<dbReference type="InterPro" id="IPR016163">
    <property type="entry name" value="Ald_DH_C"/>
</dbReference>
<dbReference type="RefSeq" id="WP_208045441.1">
    <property type="nucleotide sequence ID" value="NZ_JAGDYL010000008.1"/>
</dbReference>
<evidence type="ECO:0000313" key="4">
    <source>
        <dbReference type="EMBL" id="MBO1804957.1"/>
    </source>
</evidence>
<name>A0A939LV38_9MICO</name>
<sequence>MSAPHSIPTPTTQLFIDGAYTDGTGGERFDIVSPATGEHIASLPVPTTDDLDRAVAAANRAQREWRRIGVAKRAEICHRIGDKLGEHIEELALLQTLEQGKPLAESRADITEAAQLFHLHSEDALRLNGETIPSTDPQKRMFTRREAVGTWGIITPWNFPLLMFTEFAAPGLATGNALVVKPPTHTSLTVLKAMEYLAEAGLPEGLVNILPGEGDFGSKLVSHPGIHAIGFIGSSATGAKIQATAGLKRSVMECSGNGPVVVLDDANMTRAAKAAVDSAFYCAGQVCCATERVIVHRDAHDAFLEAALEYAKTVKIGDPFDESVNLGPLNNEGVAAKMDRHMAEARALGFDVLLGGGRASGFATDLYYDFTIVDGVTEESLLSREESFGPVLPILTAQDDDDALRIANADALGLQSAVFTRDLDRGFRFLDELETGQVLLNESNGWWDINMPFGGAGGKGTGWGRIGGIHTLYDMTDLRTSVIHLGD</sequence>
<dbReference type="InterPro" id="IPR016162">
    <property type="entry name" value="Ald_DH_N"/>
</dbReference>
<evidence type="ECO:0000256" key="2">
    <source>
        <dbReference type="ARBA" id="ARBA00023002"/>
    </source>
</evidence>
<dbReference type="Proteomes" id="UP000664398">
    <property type="component" value="Unassembled WGS sequence"/>
</dbReference>
<keyword evidence="5" id="KW-1185">Reference proteome</keyword>
<dbReference type="Gene3D" id="3.40.309.10">
    <property type="entry name" value="Aldehyde Dehydrogenase, Chain A, domain 2"/>
    <property type="match status" value="1"/>
</dbReference>
<dbReference type="InterPro" id="IPR016160">
    <property type="entry name" value="Ald_DH_CS_CYS"/>
</dbReference>
<dbReference type="EMBL" id="JAGDYL010000008">
    <property type="protein sequence ID" value="MBO1804957.1"/>
    <property type="molecule type" value="Genomic_DNA"/>
</dbReference>
<keyword evidence="2" id="KW-0560">Oxidoreductase</keyword>
<reference evidence="4" key="1">
    <citation type="submission" date="2021-03" db="EMBL/GenBank/DDBJ databases">
        <title>Leucobacter chromiisoli sp. nov., isolated from chromium-containing soil of chemical plant.</title>
        <authorList>
            <person name="Xu Z."/>
        </authorList>
    </citation>
    <scope>NUCLEOTIDE SEQUENCE</scope>
    <source>
        <strain evidence="4">A2</strain>
    </source>
</reference>
<dbReference type="AlphaFoldDB" id="A0A939LV38"/>
<dbReference type="GO" id="GO:0016620">
    <property type="term" value="F:oxidoreductase activity, acting on the aldehyde or oxo group of donors, NAD or NADP as acceptor"/>
    <property type="evidence" value="ECO:0007669"/>
    <property type="project" value="InterPro"/>
</dbReference>
<feature type="domain" description="Aldehyde dehydrogenase" evidence="3">
    <location>
        <begin position="21"/>
        <end position="480"/>
    </location>
</feature>
<comment type="similarity">
    <text evidence="1">Belongs to the aldehyde dehydrogenase family.</text>
</comment>
<dbReference type="Gene3D" id="3.40.605.10">
    <property type="entry name" value="Aldehyde Dehydrogenase, Chain A, domain 1"/>
    <property type="match status" value="1"/>
</dbReference>
<dbReference type="InterPro" id="IPR015590">
    <property type="entry name" value="Aldehyde_DH_dom"/>
</dbReference>